<evidence type="ECO:0000256" key="1">
    <source>
        <dbReference type="ARBA" id="ARBA00022741"/>
    </source>
</evidence>
<dbReference type="PRINTS" id="PR00326">
    <property type="entry name" value="GTP1OBG"/>
</dbReference>
<evidence type="ECO:0000259" key="5">
    <source>
        <dbReference type="PROSITE" id="PS51721"/>
    </source>
</evidence>
<keyword evidence="1 3" id="KW-0547">Nucleotide-binding</keyword>
<keyword evidence="2 3" id="KW-0342">GTP-binding</keyword>
<organism evidence="6 7">
    <name type="scientific">Candidatus Scatenecus faecavium</name>
    <dbReference type="NCBI Taxonomy" id="2840915"/>
    <lineage>
        <taxon>Bacteria</taxon>
        <taxon>Candidatus Scatenecus</taxon>
    </lineage>
</organism>
<evidence type="ECO:0000256" key="3">
    <source>
        <dbReference type="PIRNR" id="PIRNR006230"/>
    </source>
</evidence>
<dbReference type="SUPFAM" id="SSF52540">
    <property type="entry name" value="P-loop containing nucleoside triphosphate hydrolases"/>
    <property type="match status" value="1"/>
</dbReference>
<dbReference type="Gene3D" id="3.40.50.300">
    <property type="entry name" value="P-loop containing nucleotide triphosphate hydrolases"/>
    <property type="match status" value="1"/>
</dbReference>
<dbReference type="Pfam" id="PF01926">
    <property type="entry name" value="MMR_HSR1"/>
    <property type="match status" value="1"/>
</dbReference>
<dbReference type="Proteomes" id="UP000824139">
    <property type="component" value="Unassembled WGS sequence"/>
</dbReference>
<evidence type="ECO:0000256" key="4">
    <source>
        <dbReference type="PIRSR" id="PIRSR006230-1"/>
    </source>
</evidence>
<dbReference type="Gene3D" id="1.10.1580.10">
    <property type="match status" value="1"/>
</dbReference>
<gene>
    <name evidence="6" type="primary">ylqF</name>
    <name evidence="6" type="ORF">IAD41_03750</name>
</gene>
<dbReference type="InterPro" id="IPR023179">
    <property type="entry name" value="GTP-bd_ortho_bundle_sf"/>
</dbReference>
<dbReference type="GO" id="GO:0003924">
    <property type="term" value="F:GTPase activity"/>
    <property type="evidence" value="ECO:0007669"/>
    <property type="project" value="TreeGrafter"/>
</dbReference>
<evidence type="ECO:0000313" key="6">
    <source>
        <dbReference type="EMBL" id="HIS82702.1"/>
    </source>
</evidence>
<dbReference type="InterPro" id="IPR016478">
    <property type="entry name" value="GTPase_MTG1"/>
</dbReference>
<dbReference type="InterPro" id="IPR027417">
    <property type="entry name" value="P-loop_NTPase"/>
</dbReference>
<protein>
    <recommendedName>
        <fullName evidence="3">Ribosome biogenesis GTPase A</fullName>
    </recommendedName>
</protein>
<reference evidence="6" key="2">
    <citation type="journal article" date="2021" name="PeerJ">
        <title>Extensive microbial diversity within the chicken gut microbiome revealed by metagenomics and culture.</title>
        <authorList>
            <person name="Gilroy R."/>
            <person name="Ravi A."/>
            <person name="Getino M."/>
            <person name="Pursley I."/>
            <person name="Horton D.L."/>
            <person name="Alikhan N.F."/>
            <person name="Baker D."/>
            <person name="Gharbi K."/>
            <person name="Hall N."/>
            <person name="Watson M."/>
            <person name="Adriaenssens E.M."/>
            <person name="Foster-Nyarko E."/>
            <person name="Jarju S."/>
            <person name="Secka A."/>
            <person name="Antonio M."/>
            <person name="Oren A."/>
            <person name="Chaudhuri R.R."/>
            <person name="La Ragione R."/>
            <person name="Hildebrand F."/>
            <person name="Pallen M.J."/>
        </authorList>
    </citation>
    <scope>NUCLEOTIDE SEQUENCE</scope>
    <source>
        <strain evidence="6">CHK152-2994</strain>
    </source>
</reference>
<evidence type="ECO:0000313" key="7">
    <source>
        <dbReference type="Proteomes" id="UP000824139"/>
    </source>
</evidence>
<keyword evidence="3" id="KW-0963">Cytoplasm</keyword>
<comment type="function">
    <text evidence="3">Required for a late step of 50S ribosomal subunit assembly. Has GTPase activity.</text>
</comment>
<proteinExistence type="inferred from homology"/>
<sequence length="283" mass="32094">MKKDKTHIHWYPGHIAKAERRLKEQLSLVDAVIEVLDARIPLSSGYDNIAGLLNDKPRLILFNKSDLADKTKLKTFAEKIEKSSGYPVILSDAKNSKDLNQIVKKAVELSEPRIQAIMKKGLLRRPARVMVVGMPNVGKSSIINKLTRSSKTKTGAKAGVTRQQQWVRINPQLELLDTPGIIPMKQEDQFRAKKLAFVNSVSENAYSNEIVAQELLELLSEKYPEIVKSYYKLEDDITLENIAFSRNWIKSGGEADIERTSIYVLRDFREGKIGKFVLDDLEE</sequence>
<dbReference type="PANTHER" id="PTHR45782">
    <property type="entry name" value="MITOCHONDRIAL RIBOSOME-ASSOCIATED GTPASE 1"/>
    <property type="match status" value="1"/>
</dbReference>
<dbReference type="InterPro" id="IPR030378">
    <property type="entry name" value="G_CP_dom"/>
</dbReference>
<evidence type="ECO:0000256" key="2">
    <source>
        <dbReference type="ARBA" id="ARBA00023134"/>
    </source>
</evidence>
<feature type="domain" description="CP-type G" evidence="5">
    <location>
        <begin position="16"/>
        <end position="184"/>
    </location>
</feature>
<dbReference type="AlphaFoldDB" id="A0A9D1K3F9"/>
<comment type="caution">
    <text evidence="6">The sequence shown here is derived from an EMBL/GenBank/DDBJ whole genome shotgun (WGS) entry which is preliminary data.</text>
</comment>
<dbReference type="CDD" id="cd01856">
    <property type="entry name" value="YlqF"/>
    <property type="match status" value="1"/>
</dbReference>
<dbReference type="PROSITE" id="PS51721">
    <property type="entry name" value="G_CP"/>
    <property type="match status" value="1"/>
</dbReference>
<accession>A0A9D1K3F9</accession>
<dbReference type="InterPro" id="IPR006073">
    <property type="entry name" value="GTP-bd"/>
</dbReference>
<name>A0A9D1K3F9_9BACT</name>
<dbReference type="EMBL" id="DVJO01000080">
    <property type="protein sequence ID" value="HIS82702.1"/>
    <property type="molecule type" value="Genomic_DNA"/>
</dbReference>
<dbReference type="NCBIfam" id="TIGR03596">
    <property type="entry name" value="GTPase_YlqF"/>
    <property type="match status" value="1"/>
</dbReference>
<feature type="binding site" evidence="4">
    <location>
        <begin position="63"/>
        <end position="66"/>
    </location>
    <ligand>
        <name>GTP</name>
        <dbReference type="ChEBI" id="CHEBI:37565"/>
    </ligand>
</feature>
<comment type="subcellular location">
    <subcellularLocation>
        <location evidence="3">Cytoplasm</location>
    </subcellularLocation>
</comment>
<dbReference type="PIRSF" id="PIRSF006230">
    <property type="entry name" value="MG442"/>
    <property type="match status" value="1"/>
</dbReference>
<feature type="binding site" evidence="4">
    <location>
        <begin position="136"/>
        <end position="141"/>
    </location>
    <ligand>
        <name>GTP</name>
        <dbReference type="ChEBI" id="CHEBI:37565"/>
    </ligand>
</feature>
<feature type="binding site" evidence="4">
    <location>
        <position position="180"/>
    </location>
    <ligand>
        <name>GTP</name>
        <dbReference type="ChEBI" id="CHEBI:37565"/>
    </ligand>
</feature>
<comment type="similarity">
    <text evidence="3">Belongs to the TRAFAC class YlqF/YawG GTPase family. MTG1 subfamily.</text>
</comment>
<dbReference type="GO" id="GO:0006412">
    <property type="term" value="P:translation"/>
    <property type="evidence" value="ECO:0007669"/>
    <property type="project" value="TreeGrafter"/>
</dbReference>
<dbReference type="GO" id="GO:0005525">
    <property type="term" value="F:GTP binding"/>
    <property type="evidence" value="ECO:0007669"/>
    <property type="project" value="UniProtKB-KW"/>
</dbReference>
<dbReference type="InterPro" id="IPR019991">
    <property type="entry name" value="GTP-bd_ribosome_bgen"/>
</dbReference>
<dbReference type="PANTHER" id="PTHR45782:SF4">
    <property type="entry name" value="MITOCHONDRIAL RIBOSOME-ASSOCIATED GTPASE 1"/>
    <property type="match status" value="1"/>
</dbReference>
<reference evidence="6" key="1">
    <citation type="submission" date="2020-10" db="EMBL/GenBank/DDBJ databases">
        <authorList>
            <person name="Gilroy R."/>
        </authorList>
    </citation>
    <scope>NUCLEOTIDE SEQUENCE</scope>
    <source>
        <strain evidence="6">CHK152-2994</strain>
    </source>
</reference>
<dbReference type="GO" id="GO:0005737">
    <property type="term" value="C:cytoplasm"/>
    <property type="evidence" value="ECO:0007669"/>
    <property type="project" value="UniProtKB-SubCell"/>
</dbReference>